<evidence type="ECO:0000256" key="4">
    <source>
        <dbReference type="ARBA" id="ARBA00022989"/>
    </source>
</evidence>
<feature type="transmembrane region" description="Helical" evidence="6">
    <location>
        <begin position="140"/>
        <end position="160"/>
    </location>
</feature>
<gene>
    <name evidence="7" type="ORF">BDV23DRAFT_182137</name>
</gene>
<feature type="transmembrane region" description="Helical" evidence="6">
    <location>
        <begin position="74"/>
        <end position="94"/>
    </location>
</feature>
<dbReference type="GO" id="GO:0016020">
    <property type="term" value="C:membrane"/>
    <property type="evidence" value="ECO:0007669"/>
    <property type="project" value="UniProtKB-SubCell"/>
</dbReference>
<dbReference type="Proteomes" id="UP000326877">
    <property type="component" value="Unassembled WGS sequence"/>
</dbReference>
<dbReference type="InterPro" id="IPR039020">
    <property type="entry name" value="PaxB-like"/>
</dbReference>
<sequence>MEAFDLSKAPPEFQAWGTTIWTLNGYCNLTWLYVYYGMIYRSMKDKSYAMPLISQCLNIAWEITFGYIYVDHWVVYSTFLIAFVINCTVIWSAIHYGAREWDRSPFVQRHLPTYYIVGTLVALAGHLCATAELGPTKACFVNAIVLQVILSVGYLGMLFVRGSTRGFSMDLWFFRFTGSLALIPEFYLRVKYWPENFAFLGKPFMLWCCACFLGFDLIYGVCFWYMRQQERERERQIHMQKGVATGTEEKRK</sequence>
<dbReference type="Pfam" id="PF25129">
    <property type="entry name" value="Pyr4-TMTC"/>
    <property type="match status" value="1"/>
</dbReference>
<organism evidence="7">
    <name type="scientific">Petromyces alliaceus</name>
    <name type="common">Aspergillus alliaceus</name>
    <dbReference type="NCBI Taxonomy" id="209559"/>
    <lineage>
        <taxon>Eukaryota</taxon>
        <taxon>Fungi</taxon>
        <taxon>Dikarya</taxon>
        <taxon>Ascomycota</taxon>
        <taxon>Pezizomycotina</taxon>
        <taxon>Eurotiomycetes</taxon>
        <taxon>Eurotiomycetidae</taxon>
        <taxon>Eurotiales</taxon>
        <taxon>Aspergillaceae</taxon>
        <taxon>Aspergillus</taxon>
        <taxon>Aspergillus subgen. Circumdati</taxon>
    </lineage>
</organism>
<evidence type="ECO:0000256" key="1">
    <source>
        <dbReference type="ARBA" id="ARBA00004141"/>
    </source>
</evidence>
<evidence type="ECO:0000256" key="5">
    <source>
        <dbReference type="ARBA" id="ARBA00023136"/>
    </source>
</evidence>
<name>A0A5N7CCE7_PETAA</name>
<evidence type="ECO:0000256" key="6">
    <source>
        <dbReference type="SAM" id="Phobius"/>
    </source>
</evidence>
<evidence type="ECO:0000256" key="3">
    <source>
        <dbReference type="ARBA" id="ARBA00022692"/>
    </source>
</evidence>
<proteinExistence type="inferred from homology"/>
<feature type="transmembrane region" description="Helical" evidence="6">
    <location>
        <begin position="204"/>
        <end position="226"/>
    </location>
</feature>
<accession>A0A5N7CCE7</accession>
<protein>
    <submittedName>
        <fullName evidence="7">Uncharacterized protein</fullName>
    </submittedName>
</protein>
<keyword evidence="3 6" id="KW-0812">Transmembrane</keyword>
<dbReference type="PANTHER" id="PTHR42038">
    <property type="match status" value="1"/>
</dbReference>
<comment type="subcellular location">
    <subcellularLocation>
        <location evidence="1">Membrane</location>
        <topology evidence="1">Multi-pass membrane protein</topology>
    </subcellularLocation>
</comment>
<dbReference type="GO" id="GO:0016829">
    <property type="term" value="F:lyase activity"/>
    <property type="evidence" value="ECO:0007669"/>
    <property type="project" value="InterPro"/>
</dbReference>
<reference evidence="7" key="1">
    <citation type="submission" date="2019-04" db="EMBL/GenBank/DDBJ databases">
        <title>Friends and foes A comparative genomics studyof 23 Aspergillus species from section Flavi.</title>
        <authorList>
            <consortium name="DOE Joint Genome Institute"/>
            <person name="Kjaerbolling I."/>
            <person name="Vesth T."/>
            <person name="Frisvad J.C."/>
            <person name="Nybo J.L."/>
            <person name="Theobald S."/>
            <person name="Kildgaard S."/>
            <person name="Isbrandt T."/>
            <person name="Kuo A."/>
            <person name="Sato A."/>
            <person name="Lyhne E.K."/>
            <person name="Kogle M.E."/>
            <person name="Wiebenga A."/>
            <person name="Kun R.S."/>
            <person name="Lubbers R.J."/>
            <person name="Makela M.R."/>
            <person name="Barry K."/>
            <person name="Chovatia M."/>
            <person name="Clum A."/>
            <person name="Daum C."/>
            <person name="Haridas S."/>
            <person name="He G."/>
            <person name="LaButti K."/>
            <person name="Lipzen A."/>
            <person name="Mondo S."/>
            <person name="Riley R."/>
            <person name="Salamov A."/>
            <person name="Simmons B.A."/>
            <person name="Magnuson J.K."/>
            <person name="Henrissat B."/>
            <person name="Mortensen U.H."/>
            <person name="Larsen T.O."/>
            <person name="Devries R.P."/>
            <person name="Grigoriev I.V."/>
            <person name="Machida M."/>
            <person name="Baker S.E."/>
            <person name="Andersen M.R."/>
        </authorList>
    </citation>
    <scope>NUCLEOTIDE SEQUENCE [LARGE SCALE GENOMIC DNA]</scope>
    <source>
        <strain evidence="7">IBT 14317</strain>
    </source>
</reference>
<evidence type="ECO:0000313" key="7">
    <source>
        <dbReference type="EMBL" id="KAE8391774.1"/>
    </source>
</evidence>
<keyword evidence="5 6" id="KW-0472">Membrane</keyword>
<dbReference type="OrthoDB" id="5294024at2759"/>
<feature type="transmembrane region" description="Helical" evidence="6">
    <location>
        <begin position="114"/>
        <end position="134"/>
    </location>
</feature>
<keyword evidence="4 6" id="KW-1133">Transmembrane helix</keyword>
<evidence type="ECO:0000256" key="2">
    <source>
        <dbReference type="ARBA" id="ARBA00006757"/>
    </source>
</evidence>
<feature type="transmembrane region" description="Helical" evidence="6">
    <location>
        <begin position="15"/>
        <end position="36"/>
    </location>
</feature>
<comment type="similarity">
    <text evidence="2">Belongs to the paxB family.</text>
</comment>
<dbReference type="AlphaFoldDB" id="A0A5N7CCE7"/>
<dbReference type="PANTHER" id="PTHR42038:SF2">
    <property type="entry name" value="TERPENE CYCLASE AUSL"/>
    <property type="match status" value="1"/>
</dbReference>
<dbReference type="EMBL" id="ML735242">
    <property type="protein sequence ID" value="KAE8391774.1"/>
    <property type="molecule type" value="Genomic_DNA"/>
</dbReference>